<feature type="region of interest" description="Disordered" evidence="1">
    <location>
        <begin position="469"/>
        <end position="495"/>
    </location>
</feature>
<dbReference type="SUPFAM" id="SSF50729">
    <property type="entry name" value="PH domain-like"/>
    <property type="match status" value="1"/>
</dbReference>
<evidence type="ECO:0000313" key="4">
    <source>
        <dbReference type="Proteomes" id="UP001165085"/>
    </source>
</evidence>
<protein>
    <recommendedName>
        <fullName evidence="2">PH domain-containing protein</fullName>
    </recommendedName>
</protein>
<feature type="compositionally biased region" description="Low complexity" evidence="1">
    <location>
        <begin position="360"/>
        <end position="376"/>
    </location>
</feature>
<dbReference type="OrthoDB" id="46706at2759"/>
<keyword evidence="4" id="KW-1185">Reference proteome</keyword>
<feature type="compositionally biased region" description="Polar residues" evidence="1">
    <location>
        <begin position="74"/>
        <end position="84"/>
    </location>
</feature>
<feature type="compositionally biased region" description="Basic and acidic residues" evidence="1">
    <location>
        <begin position="113"/>
        <end position="122"/>
    </location>
</feature>
<feature type="compositionally biased region" description="Basic residues" evidence="1">
    <location>
        <begin position="98"/>
        <end position="111"/>
    </location>
</feature>
<evidence type="ECO:0000256" key="1">
    <source>
        <dbReference type="SAM" id="MobiDB-lite"/>
    </source>
</evidence>
<dbReference type="Proteomes" id="UP001165085">
    <property type="component" value="Unassembled WGS sequence"/>
</dbReference>
<feature type="region of interest" description="Disordered" evidence="1">
    <location>
        <begin position="334"/>
        <end position="395"/>
    </location>
</feature>
<comment type="caution">
    <text evidence="3">The sequence shown here is derived from an EMBL/GenBank/DDBJ whole genome shotgun (WGS) entry which is preliminary data.</text>
</comment>
<dbReference type="EMBL" id="BRXY01000583">
    <property type="protein sequence ID" value="GMI01812.1"/>
    <property type="molecule type" value="Genomic_DNA"/>
</dbReference>
<feature type="domain" description="PH" evidence="2">
    <location>
        <begin position="217"/>
        <end position="324"/>
    </location>
</feature>
<feature type="compositionally biased region" description="Low complexity" evidence="1">
    <location>
        <begin position="334"/>
        <end position="346"/>
    </location>
</feature>
<dbReference type="Gene3D" id="2.30.29.30">
    <property type="entry name" value="Pleckstrin-homology domain (PH domain)/Phosphotyrosine-binding domain (PTB)"/>
    <property type="match status" value="1"/>
</dbReference>
<dbReference type="AlphaFoldDB" id="A0A9W7C4K3"/>
<gene>
    <name evidence="3" type="ORF">TrST_g10424</name>
</gene>
<feature type="compositionally biased region" description="Low complexity" evidence="1">
    <location>
        <begin position="59"/>
        <end position="73"/>
    </location>
</feature>
<feature type="compositionally biased region" description="Acidic residues" evidence="1">
    <location>
        <begin position="422"/>
        <end position="431"/>
    </location>
</feature>
<dbReference type="InterPro" id="IPR001849">
    <property type="entry name" value="PH_domain"/>
</dbReference>
<evidence type="ECO:0000259" key="2">
    <source>
        <dbReference type="PROSITE" id="PS50003"/>
    </source>
</evidence>
<dbReference type="InterPro" id="IPR011993">
    <property type="entry name" value="PH-like_dom_sf"/>
</dbReference>
<feature type="compositionally biased region" description="Pro residues" evidence="1">
    <location>
        <begin position="12"/>
        <end position="23"/>
    </location>
</feature>
<accession>A0A9W7C4K3</accession>
<feature type="region of interest" description="Disordered" evidence="1">
    <location>
        <begin position="560"/>
        <end position="587"/>
    </location>
</feature>
<dbReference type="PROSITE" id="PS50003">
    <property type="entry name" value="PH_DOMAIN"/>
    <property type="match status" value="1"/>
</dbReference>
<dbReference type="Pfam" id="PF00169">
    <property type="entry name" value="PH"/>
    <property type="match status" value="1"/>
</dbReference>
<sequence length="587" mass="64419">MVDNTISQPEPSGGPIPSLPPPVHSTSTQAPASLPAPSMSFGDTMITTIYDEDLAGGTSSSPNSASSLPRSPSTNASSSFRTAESLSSHPAHSSVHSVRTRSRSSHSHSSFRKMADDGHGEGDGVFDGDDDEKPSPVLTSQPVSTASVSPKGSSKGSPLRRLSSAISRFSGPRPRLDSTDSRGSNKTPRTPLISLLKWTRKSRRNFPSSQECNTTSSALISGWLSKARRSQSTTNLQSYSSTQNSWQRRWFCTYSSYLLYYSSPSSPKILAALDLSVVGEICRFRNDPTGKTFVILVGETPYPLKADSAEMASDWIIMLNRIKDAKLMANSTMSEDSYKSDSSTSRQRSHAFRADDDEVSVANSSFSSSEGGVNVGTLPAPPPNRQRSNTFDESVVKHKKTPEIVVEQIEQVEQQSKRDDAEHTEEQEDGETVWMKPKSRTYLRLQKFKTRLSNTFVFVVKTITPVKPCRPSFSKRSSSSPGHRKAKSWSVGHNRVDTNSNERQLAKIVERHLQESKEARREVDLVEEEEFLRKIENESSAGASSSSSSDEDVLDVKTISHADASSTRGSHLGRVKENTESFFYGDV</sequence>
<feature type="region of interest" description="Disordered" evidence="1">
    <location>
        <begin position="412"/>
        <end position="432"/>
    </location>
</feature>
<evidence type="ECO:0000313" key="3">
    <source>
        <dbReference type="EMBL" id="GMI01812.1"/>
    </source>
</evidence>
<feature type="compositionally biased region" description="Low complexity" evidence="1">
    <location>
        <begin position="85"/>
        <end position="97"/>
    </location>
</feature>
<reference evidence="4" key="1">
    <citation type="journal article" date="2023" name="Commun. Biol.">
        <title>Genome analysis of Parmales, the sister group of diatoms, reveals the evolutionary specialization of diatoms from phago-mixotrophs to photoautotrophs.</title>
        <authorList>
            <person name="Ban H."/>
            <person name="Sato S."/>
            <person name="Yoshikawa S."/>
            <person name="Yamada K."/>
            <person name="Nakamura Y."/>
            <person name="Ichinomiya M."/>
            <person name="Sato N."/>
            <person name="Blanc-Mathieu R."/>
            <person name="Endo H."/>
            <person name="Kuwata A."/>
            <person name="Ogata H."/>
        </authorList>
    </citation>
    <scope>NUCLEOTIDE SEQUENCE [LARGE SCALE GENOMIC DNA]</scope>
    <source>
        <strain evidence="4">NIES 3701</strain>
    </source>
</reference>
<name>A0A9W7C4K3_9STRA</name>
<feature type="compositionally biased region" description="Low complexity" evidence="1">
    <location>
        <begin position="469"/>
        <end position="481"/>
    </location>
</feature>
<proteinExistence type="predicted"/>
<feature type="compositionally biased region" description="Polar residues" evidence="1">
    <location>
        <begin position="137"/>
        <end position="148"/>
    </location>
</feature>
<dbReference type="SMART" id="SM00233">
    <property type="entry name" value="PH"/>
    <property type="match status" value="1"/>
</dbReference>
<feature type="region of interest" description="Disordered" evidence="1">
    <location>
        <begin position="1"/>
        <end position="191"/>
    </location>
</feature>
<organism evidence="3 4">
    <name type="scientific">Triparma strigata</name>
    <dbReference type="NCBI Taxonomy" id="1606541"/>
    <lineage>
        <taxon>Eukaryota</taxon>
        <taxon>Sar</taxon>
        <taxon>Stramenopiles</taxon>
        <taxon>Ochrophyta</taxon>
        <taxon>Bolidophyceae</taxon>
        <taxon>Parmales</taxon>
        <taxon>Triparmaceae</taxon>
        <taxon>Triparma</taxon>
    </lineage>
</organism>